<dbReference type="SFLD" id="SFLDG01136">
    <property type="entry name" value="C1.6:_Phosphoserine_Phosphatas"/>
    <property type="match status" value="1"/>
</dbReference>
<reference evidence="11 12" key="1">
    <citation type="submission" date="2016-10" db="EMBL/GenBank/DDBJ databases">
        <authorList>
            <person name="de Groot N.N."/>
        </authorList>
    </citation>
    <scope>NUCLEOTIDE SEQUENCE [LARGE SCALE GENOMIC DNA]</scope>
    <source>
        <strain evidence="11 12">Z-7982</strain>
    </source>
</reference>
<dbReference type="GO" id="GO:0008781">
    <property type="term" value="F:N-acylneuraminate cytidylyltransferase activity"/>
    <property type="evidence" value="ECO:0007669"/>
    <property type="project" value="UniProtKB-EC"/>
</dbReference>
<evidence type="ECO:0000256" key="2">
    <source>
        <dbReference type="ARBA" id="ARBA00001946"/>
    </source>
</evidence>
<dbReference type="EMBL" id="FNMU01000001">
    <property type="protein sequence ID" value="SDW14575.1"/>
    <property type="molecule type" value="Genomic_DNA"/>
</dbReference>
<evidence type="ECO:0000256" key="7">
    <source>
        <dbReference type="ARBA" id="ARBA00012491"/>
    </source>
</evidence>
<dbReference type="EC" id="2.7.7.43" evidence="7"/>
<dbReference type="GO" id="GO:0016788">
    <property type="term" value="F:hydrolase activity, acting on ester bonds"/>
    <property type="evidence" value="ECO:0007669"/>
    <property type="project" value="InterPro"/>
</dbReference>
<keyword evidence="11" id="KW-0808">Transferase</keyword>
<comment type="catalytic activity">
    <reaction evidence="1">
        <text>an N-acylneuraminate + CTP = a CMP-N-acyl-beta-neuraminate + diphosphate</text>
        <dbReference type="Rhea" id="RHEA:11344"/>
        <dbReference type="ChEBI" id="CHEBI:33019"/>
        <dbReference type="ChEBI" id="CHEBI:37563"/>
        <dbReference type="ChEBI" id="CHEBI:60073"/>
        <dbReference type="ChEBI" id="CHEBI:68671"/>
        <dbReference type="EC" id="2.7.7.43"/>
    </reaction>
</comment>
<dbReference type="PANTHER" id="PTHR21485">
    <property type="entry name" value="HAD SUPERFAMILY MEMBERS CMAS AND KDSC"/>
    <property type="match status" value="1"/>
</dbReference>
<dbReference type="NCBIfam" id="TIGR01670">
    <property type="entry name" value="KdsC-phosphatas"/>
    <property type="match status" value="1"/>
</dbReference>
<proteinExistence type="inferred from homology"/>
<dbReference type="SFLD" id="SFLDG01138">
    <property type="entry name" value="C1.6.2:_Deoxy-d-mannose-octulo"/>
    <property type="match status" value="1"/>
</dbReference>
<evidence type="ECO:0000256" key="5">
    <source>
        <dbReference type="ARBA" id="ARBA00010726"/>
    </source>
</evidence>
<comment type="similarity">
    <text evidence="4">Belongs to the KdsC family.</text>
</comment>
<dbReference type="CDD" id="cd02513">
    <property type="entry name" value="CMP-NeuAc_Synthase"/>
    <property type="match status" value="1"/>
</dbReference>
<evidence type="ECO:0000256" key="3">
    <source>
        <dbReference type="ARBA" id="ARBA00005141"/>
    </source>
</evidence>
<keyword evidence="8" id="KW-0479">Metal-binding</keyword>
<dbReference type="Gene3D" id="3.90.550.10">
    <property type="entry name" value="Spore Coat Polysaccharide Biosynthesis Protein SpsA, Chain A"/>
    <property type="match status" value="1"/>
</dbReference>
<dbReference type="SFLD" id="SFLDS00003">
    <property type="entry name" value="Haloacid_Dehalogenase"/>
    <property type="match status" value="1"/>
</dbReference>
<comment type="cofactor">
    <cofactor evidence="2">
        <name>Mg(2+)</name>
        <dbReference type="ChEBI" id="CHEBI:18420"/>
    </cofactor>
</comment>
<dbReference type="GO" id="GO:0006054">
    <property type="term" value="P:N-acetylneuraminate metabolic process"/>
    <property type="evidence" value="ECO:0007669"/>
    <property type="project" value="UniProtKB-UniPathway"/>
</dbReference>
<dbReference type="InterPro" id="IPR003329">
    <property type="entry name" value="Cytidylyl_trans"/>
</dbReference>
<gene>
    <name evidence="11" type="ORF">SAMN04515625_0437</name>
</gene>
<dbReference type="InterPro" id="IPR036412">
    <property type="entry name" value="HAD-like_sf"/>
</dbReference>
<dbReference type="CDD" id="cd01630">
    <property type="entry name" value="HAD_KDO-like"/>
    <property type="match status" value="1"/>
</dbReference>
<dbReference type="InterPro" id="IPR050793">
    <property type="entry name" value="CMP-NeuNAc_synthase"/>
</dbReference>
<dbReference type="InterPro" id="IPR010023">
    <property type="entry name" value="KdsC_fam"/>
</dbReference>
<comment type="subunit">
    <text evidence="6">Homotetramer.</text>
</comment>
<evidence type="ECO:0000313" key="11">
    <source>
        <dbReference type="EMBL" id="SDW14575.1"/>
    </source>
</evidence>
<dbReference type="RefSeq" id="WP_234970376.1">
    <property type="nucleotide sequence ID" value="NZ_FNMU01000001.1"/>
</dbReference>
<dbReference type="FunFam" id="3.40.50.1000:FF:000029">
    <property type="entry name" value="3-deoxy-D-manno-octulosonate 8-phosphate phosphatase KdsC"/>
    <property type="match status" value="1"/>
</dbReference>
<name>A0A1H2R5H9_9EURY</name>
<dbReference type="AlphaFoldDB" id="A0A1H2R5H9"/>
<keyword evidence="9" id="KW-0378">Hydrolase</keyword>
<dbReference type="Pfam" id="PF08282">
    <property type="entry name" value="Hydrolase_3"/>
    <property type="match status" value="1"/>
</dbReference>
<sequence>MLNEYVALIPARGGSKSIPLKNIKEIAGKPLIQWTIEAAANCSKINEVYLSTDSEEIFSIGQSLNCNKLDVINRDPENATDTASTESVMLEFADKHKFENIVLIQPTSPLLTAIDLEKAIEIYEEKNADSLLSVVEQKRFIWEVEKNEFVCPVNYNPQSRPRRQEMEGCLVENGAFYITKKELLIETGCRLSGNIAYYKMSDESYYEIDEPEDWIIVEKLLQQKNKTQSPIDRDIKLFLTDVDGVLTDAGMYYSEKGDELKKFNTHDGKGMELLRKAGIKTGIITSENTEIVTNRAKKLKVDYLYQGVKDKLKVAKEICQLEGITLYEVAYIGDDVNDIELIRNVGKAACPSNALKEIKSLKHIIKLNTSGGNGAVREFSTLILE</sequence>
<dbReference type="Gene3D" id="3.40.50.1000">
    <property type="entry name" value="HAD superfamily/HAD-like"/>
    <property type="match status" value="1"/>
</dbReference>
<comment type="similarity">
    <text evidence="5">Belongs to the CMP-NeuNAc synthase family.</text>
</comment>
<dbReference type="GO" id="GO:0046872">
    <property type="term" value="F:metal ion binding"/>
    <property type="evidence" value="ECO:0007669"/>
    <property type="project" value="UniProtKB-KW"/>
</dbReference>
<dbReference type="InterPro" id="IPR029044">
    <property type="entry name" value="Nucleotide-diphossugar_trans"/>
</dbReference>
<comment type="pathway">
    <text evidence="3">Amino-sugar metabolism; N-acetylneuraminate metabolism.</text>
</comment>
<keyword evidence="10" id="KW-0460">Magnesium</keyword>
<evidence type="ECO:0000256" key="10">
    <source>
        <dbReference type="ARBA" id="ARBA00022842"/>
    </source>
</evidence>
<evidence type="ECO:0000256" key="4">
    <source>
        <dbReference type="ARBA" id="ARBA00005893"/>
    </source>
</evidence>
<evidence type="ECO:0000256" key="8">
    <source>
        <dbReference type="ARBA" id="ARBA00022723"/>
    </source>
</evidence>
<evidence type="ECO:0000256" key="9">
    <source>
        <dbReference type="ARBA" id="ARBA00022801"/>
    </source>
</evidence>
<evidence type="ECO:0000256" key="1">
    <source>
        <dbReference type="ARBA" id="ARBA00001862"/>
    </source>
</evidence>
<keyword evidence="11" id="KW-0548">Nucleotidyltransferase</keyword>
<dbReference type="PANTHER" id="PTHR21485:SF3">
    <property type="entry name" value="N-ACYLNEURAMINATE CYTIDYLYLTRANSFERASE"/>
    <property type="match status" value="1"/>
</dbReference>
<dbReference type="UniPathway" id="UPA00628"/>
<protein>
    <recommendedName>
        <fullName evidence="7">N-acylneuraminate cytidylyltransferase</fullName>
        <ecNumber evidence="7">2.7.7.43</ecNumber>
    </recommendedName>
</protein>
<organism evidence="11 12">
    <name type="scientific">Methanohalophilus halophilus</name>
    <dbReference type="NCBI Taxonomy" id="2177"/>
    <lineage>
        <taxon>Archaea</taxon>
        <taxon>Methanobacteriati</taxon>
        <taxon>Methanobacteriota</taxon>
        <taxon>Stenosarchaea group</taxon>
        <taxon>Methanomicrobia</taxon>
        <taxon>Methanosarcinales</taxon>
        <taxon>Methanosarcinaceae</taxon>
        <taxon>Methanohalophilus</taxon>
    </lineage>
</organism>
<accession>A0A1H2R5H9</accession>
<evidence type="ECO:0000256" key="6">
    <source>
        <dbReference type="ARBA" id="ARBA00011881"/>
    </source>
</evidence>
<dbReference type="Proteomes" id="UP000198669">
    <property type="component" value="Unassembled WGS sequence"/>
</dbReference>
<dbReference type="SUPFAM" id="SSF56784">
    <property type="entry name" value="HAD-like"/>
    <property type="match status" value="1"/>
</dbReference>
<evidence type="ECO:0000313" key="12">
    <source>
        <dbReference type="Proteomes" id="UP000198669"/>
    </source>
</evidence>
<dbReference type="SUPFAM" id="SSF53448">
    <property type="entry name" value="Nucleotide-diphospho-sugar transferases"/>
    <property type="match status" value="1"/>
</dbReference>
<dbReference type="InterPro" id="IPR023214">
    <property type="entry name" value="HAD_sf"/>
</dbReference>
<dbReference type="Pfam" id="PF02348">
    <property type="entry name" value="CTP_transf_3"/>
    <property type="match status" value="1"/>
</dbReference>